<dbReference type="RefSeq" id="XP_017991797.1">
    <property type="nucleotide sequence ID" value="XM_018138429.1"/>
</dbReference>
<dbReference type="InterPro" id="IPR052061">
    <property type="entry name" value="PTE-AB_protein"/>
</dbReference>
<dbReference type="VEuPathDB" id="FungiDB:Malapachy_3972"/>
<dbReference type="SUPFAM" id="SSF54637">
    <property type="entry name" value="Thioesterase/thiol ester dehydrase-isomerase"/>
    <property type="match status" value="1"/>
</dbReference>
<comment type="caution">
    <text evidence="2">The sequence shown here is derived from an EMBL/GenBank/DDBJ whole genome shotgun (WGS) entry which is preliminary data.</text>
</comment>
<accession>A0A0M9VP85</accession>
<dbReference type="Gene3D" id="3.10.129.10">
    <property type="entry name" value="Hotdog Thioesterase"/>
    <property type="match status" value="1"/>
</dbReference>
<name>A0A0M9VP85_9BASI</name>
<proteinExistence type="predicted"/>
<dbReference type="GeneID" id="28730305"/>
<dbReference type="InterPro" id="IPR029069">
    <property type="entry name" value="HotDog_dom_sf"/>
</dbReference>
<feature type="domain" description="Thioesterase" evidence="1">
    <location>
        <begin position="111"/>
        <end position="182"/>
    </location>
</feature>
<dbReference type="InterPro" id="IPR006683">
    <property type="entry name" value="Thioestr_dom"/>
</dbReference>
<dbReference type="AlphaFoldDB" id="A0A0M9VP85"/>
<evidence type="ECO:0000259" key="1">
    <source>
        <dbReference type="Pfam" id="PF03061"/>
    </source>
</evidence>
<dbReference type="EMBL" id="LGAV01000004">
    <property type="protein sequence ID" value="KOS14165.1"/>
    <property type="molecule type" value="Genomic_DNA"/>
</dbReference>
<dbReference type="PANTHER" id="PTHR47260">
    <property type="entry name" value="UPF0644 PROTEIN PB2B4.06"/>
    <property type="match status" value="1"/>
</dbReference>
<protein>
    <recommendedName>
        <fullName evidence="1">Thioesterase domain-containing protein</fullName>
    </recommendedName>
</protein>
<sequence length="217" mass="23887">MHNLPIVREHLPRSVETPSAKNHREAFGIEYDLPLADKEKADYILMRPFSSRPPEELESQLTAGSLRGPHMFAVNPLVFSKTKQGVHTGGGEMGDGLAIIHVGKNLSGYEGVVHGGLIATMFDEALARSAFYGLPNSIGVTGKLEVRYRSPAKADRFYAIETTITERLGRKCFVTGALIDPNTRKVYAEASAVFIEPRWAKYAKWVGGVNVQKVMES</sequence>
<dbReference type="OrthoDB" id="506431at2759"/>
<dbReference type="STRING" id="77020.A0A0M9VP85"/>
<organism evidence="2 3">
    <name type="scientific">Malassezia pachydermatis</name>
    <dbReference type="NCBI Taxonomy" id="77020"/>
    <lineage>
        <taxon>Eukaryota</taxon>
        <taxon>Fungi</taxon>
        <taxon>Dikarya</taxon>
        <taxon>Basidiomycota</taxon>
        <taxon>Ustilaginomycotina</taxon>
        <taxon>Malasseziomycetes</taxon>
        <taxon>Malasseziales</taxon>
        <taxon>Malasseziaceae</taxon>
        <taxon>Malassezia</taxon>
    </lineage>
</organism>
<evidence type="ECO:0000313" key="3">
    <source>
        <dbReference type="Proteomes" id="UP000037751"/>
    </source>
</evidence>
<gene>
    <name evidence="2" type="ORF">Malapachy_3972</name>
</gene>
<dbReference type="PANTHER" id="PTHR47260:SF1">
    <property type="entry name" value="UPF0644 PROTEIN PB2B4.06"/>
    <property type="match status" value="1"/>
</dbReference>
<reference evidence="2 3" key="1">
    <citation type="submission" date="2015-07" db="EMBL/GenBank/DDBJ databases">
        <title>Draft Genome Sequence of Malassezia furfur CBS1878 and Malassezia pachydermatis CBS1879.</title>
        <authorList>
            <person name="Triana S."/>
            <person name="Ohm R."/>
            <person name="Gonzalez A."/>
            <person name="DeCock H."/>
            <person name="Restrepo S."/>
            <person name="Celis A."/>
        </authorList>
    </citation>
    <scope>NUCLEOTIDE SEQUENCE [LARGE SCALE GENOMIC DNA]</scope>
    <source>
        <strain evidence="2 3">CBS 1879</strain>
    </source>
</reference>
<dbReference type="Pfam" id="PF03061">
    <property type="entry name" value="4HBT"/>
    <property type="match status" value="1"/>
</dbReference>
<dbReference type="Proteomes" id="UP000037751">
    <property type="component" value="Unassembled WGS sequence"/>
</dbReference>
<evidence type="ECO:0000313" key="2">
    <source>
        <dbReference type="EMBL" id="KOS14165.1"/>
    </source>
</evidence>
<keyword evidence="3" id="KW-1185">Reference proteome</keyword>
<dbReference type="CDD" id="cd03443">
    <property type="entry name" value="PaaI_thioesterase"/>
    <property type="match status" value="1"/>
</dbReference>